<protein>
    <submittedName>
        <fullName evidence="1">3-demethylubiquinone-9 3-methyltransferase</fullName>
        <ecNumber evidence="1">2.1.1.64</ecNumber>
    </submittedName>
</protein>
<dbReference type="EC" id="2.1.1.64" evidence="1"/>
<dbReference type="InterPro" id="IPR029063">
    <property type="entry name" value="SAM-dependent_MTases_sf"/>
</dbReference>
<dbReference type="GO" id="GO:0032259">
    <property type="term" value="P:methylation"/>
    <property type="evidence" value="ECO:0007669"/>
    <property type="project" value="UniProtKB-KW"/>
</dbReference>
<dbReference type="GO" id="GO:0061542">
    <property type="term" value="F:3-demethylubiquinol 3-O-methyltransferase activity"/>
    <property type="evidence" value="ECO:0007669"/>
    <property type="project" value="UniProtKB-EC"/>
</dbReference>
<accession>A0A448N2M5</accession>
<dbReference type="Gene3D" id="3.40.50.150">
    <property type="entry name" value="Vaccinia Virus protein VP39"/>
    <property type="match status" value="1"/>
</dbReference>
<name>A0A448N2M5_9ACTN</name>
<keyword evidence="1" id="KW-0489">Methyltransferase</keyword>
<dbReference type="EMBL" id="LR134406">
    <property type="protein sequence ID" value="VEH71625.1"/>
    <property type="molecule type" value="Genomic_DNA"/>
</dbReference>
<evidence type="ECO:0000313" key="2">
    <source>
        <dbReference type="Proteomes" id="UP000273044"/>
    </source>
</evidence>
<dbReference type="AlphaFoldDB" id="A0A448N2M5"/>
<dbReference type="Proteomes" id="UP000273044">
    <property type="component" value="Chromosome"/>
</dbReference>
<gene>
    <name evidence="1" type="primary">ubiG_2</name>
    <name evidence="1" type="ORF">NCTC12967_02951</name>
</gene>
<dbReference type="GeneID" id="64408355"/>
<dbReference type="SUPFAM" id="SSF53335">
    <property type="entry name" value="S-adenosyl-L-methionine-dependent methyltransferases"/>
    <property type="match status" value="1"/>
</dbReference>
<sequence>MPTTSRRWNHNIHYHGVILREISKGARTALDVGCGNGLLTRELQRVVPEVVGIDADERVLDQARRDCGDVDWVSGDFLTHDFGRRFDVVASVAVLHHIPDLRAGLRRLAALTAPGGVLAIVGLARATRLRDRLIHVPGLFQHWWFSARYGFWEHAAPTVWPPPHDYTTIRRVAAELLPGMVWRRLPLWRYSLIWHRPVTT</sequence>
<proteinExistence type="predicted"/>
<keyword evidence="1" id="KW-0808">Transferase</keyword>
<evidence type="ECO:0000313" key="1">
    <source>
        <dbReference type="EMBL" id="VEH71625.1"/>
    </source>
</evidence>
<reference evidence="1 2" key="1">
    <citation type="submission" date="2018-12" db="EMBL/GenBank/DDBJ databases">
        <authorList>
            <consortium name="Pathogen Informatics"/>
        </authorList>
    </citation>
    <scope>NUCLEOTIDE SEQUENCE [LARGE SCALE GENOMIC DNA]</scope>
    <source>
        <strain evidence="1 2">NCTC12967</strain>
    </source>
</reference>
<keyword evidence="1" id="KW-0830">Ubiquinone</keyword>
<organism evidence="1 2">
    <name type="scientific">Arachnia propionica</name>
    <dbReference type="NCBI Taxonomy" id="1750"/>
    <lineage>
        <taxon>Bacteria</taxon>
        <taxon>Bacillati</taxon>
        <taxon>Actinomycetota</taxon>
        <taxon>Actinomycetes</taxon>
        <taxon>Propionibacteriales</taxon>
        <taxon>Propionibacteriaceae</taxon>
        <taxon>Arachnia</taxon>
    </lineage>
</organism>
<dbReference type="Pfam" id="PF13489">
    <property type="entry name" value="Methyltransf_23"/>
    <property type="match status" value="1"/>
</dbReference>
<dbReference type="PANTHER" id="PTHR43861">
    <property type="entry name" value="TRANS-ACONITATE 2-METHYLTRANSFERASE-RELATED"/>
    <property type="match status" value="1"/>
</dbReference>
<dbReference type="CDD" id="cd02440">
    <property type="entry name" value="AdoMet_MTases"/>
    <property type="match status" value="1"/>
</dbReference>
<keyword evidence="2" id="KW-1185">Reference proteome</keyword>
<dbReference type="RefSeq" id="WP_061787501.1">
    <property type="nucleotide sequence ID" value="NZ_CAURRE010000064.1"/>
</dbReference>